<dbReference type="GO" id="GO:0016491">
    <property type="term" value="F:oxidoreductase activity"/>
    <property type="evidence" value="ECO:0007669"/>
    <property type="project" value="UniProtKB-KW"/>
</dbReference>
<evidence type="ECO:0000313" key="3">
    <source>
        <dbReference type="EMBL" id="KAJ7624843.1"/>
    </source>
</evidence>
<sequence length="542" mass="59401">MDAAVILAITSHSLSPLELPRLLSPLTARESYAAPPGSTLAALHRLAFTHFPTLPSLLRCLTKYFEVLGAFVASRGGTSWEVFAVLRASTTYTSYLTELHQHYEWAAVVAYHVEFHAARLQQMKHDGDYSGWTKPDLELLSRFVWPKHLHSFPRDLVAAKKPCNSMVSSLHGALCQVKQLLHIPSKTCPAHCKLCAKTYPTFTSTTTAEEVATVFADQIRGKNGKFFRQMMNVMNGLGFETARVIAQHANLLIITGYNAERRAISTILINSALMFNNSRLKLTEAALKKEVPSANVRPLTLDLAHLASARTAAAEVNAYSEPLHVLIHNAAAPIAPYKLTKDNFEMQMATDQIGPFLFTKLLAPKLLATFTASYSPRVVFLASRMHAMAPLVEVSSGSAFGRPAEETYTLVAGYSWAKQANIFTAIEISKRSQGKIHAFSLDPGAIFTNLIQKEESRAFYQSAGILDAEGEPNHDGVEWKTIPQGAATTVVAAFDPRLKDTPGAFLWDGCVANDKLGPMITAENAAKVWQATEDAIGEKFVL</sequence>
<comment type="caution">
    <text evidence="3">The sequence shown here is derived from an EMBL/GenBank/DDBJ whole genome shotgun (WGS) entry which is preliminary data.</text>
</comment>
<protein>
    <submittedName>
        <fullName evidence="3">Uncharacterized protein</fullName>
    </submittedName>
</protein>
<dbReference type="PANTHER" id="PTHR24320:SF283">
    <property type="entry name" value="RETINOL DEHYDROGENASE 11"/>
    <property type="match status" value="1"/>
</dbReference>
<accession>A0AAD7BLR7</accession>
<comment type="similarity">
    <text evidence="1">Belongs to the short-chain dehydrogenases/reductases (SDR) family.</text>
</comment>
<dbReference type="Gene3D" id="3.40.50.720">
    <property type="entry name" value="NAD(P)-binding Rossmann-like Domain"/>
    <property type="match status" value="1"/>
</dbReference>
<reference evidence="3" key="1">
    <citation type="submission" date="2023-03" db="EMBL/GenBank/DDBJ databases">
        <title>Massive genome expansion in bonnet fungi (Mycena s.s.) driven by repeated elements and novel gene families across ecological guilds.</title>
        <authorList>
            <consortium name="Lawrence Berkeley National Laboratory"/>
            <person name="Harder C.B."/>
            <person name="Miyauchi S."/>
            <person name="Viragh M."/>
            <person name="Kuo A."/>
            <person name="Thoen E."/>
            <person name="Andreopoulos B."/>
            <person name="Lu D."/>
            <person name="Skrede I."/>
            <person name="Drula E."/>
            <person name="Henrissat B."/>
            <person name="Morin E."/>
            <person name="Kohler A."/>
            <person name="Barry K."/>
            <person name="LaButti K."/>
            <person name="Morin E."/>
            <person name="Salamov A."/>
            <person name="Lipzen A."/>
            <person name="Mereny Z."/>
            <person name="Hegedus B."/>
            <person name="Baldrian P."/>
            <person name="Stursova M."/>
            <person name="Weitz H."/>
            <person name="Taylor A."/>
            <person name="Grigoriev I.V."/>
            <person name="Nagy L.G."/>
            <person name="Martin F."/>
            <person name="Kauserud H."/>
        </authorList>
    </citation>
    <scope>NUCLEOTIDE SEQUENCE</scope>
    <source>
        <strain evidence="3">9284</strain>
    </source>
</reference>
<dbReference type="AlphaFoldDB" id="A0AAD7BLR7"/>
<dbReference type="Proteomes" id="UP001221142">
    <property type="component" value="Unassembled WGS sequence"/>
</dbReference>
<evidence type="ECO:0000313" key="4">
    <source>
        <dbReference type="Proteomes" id="UP001221142"/>
    </source>
</evidence>
<evidence type="ECO:0000256" key="2">
    <source>
        <dbReference type="ARBA" id="ARBA00023002"/>
    </source>
</evidence>
<dbReference type="EMBL" id="JARKIF010000013">
    <property type="protein sequence ID" value="KAJ7624843.1"/>
    <property type="molecule type" value="Genomic_DNA"/>
</dbReference>
<dbReference type="SUPFAM" id="SSF51735">
    <property type="entry name" value="NAD(P)-binding Rossmann-fold domains"/>
    <property type="match status" value="1"/>
</dbReference>
<keyword evidence="4" id="KW-1185">Reference proteome</keyword>
<dbReference type="InterPro" id="IPR036291">
    <property type="entry name" value="NAD(P)-bd_dom_sf"/>
</dbReference>
<organism evidence="3 4">
    <name type="scientific">Roridomyces roridus</name>
    <dbReference type="NCBI Taxonomy" id="1738132"/>
    <lineage>
        <taxon>Eukaryota</taxon>
        <taxon>Fungi</taxon>
        <taxon>Dikarya</taxon>
        <taxon>Basidiomycota</taxon>
        <taxon>Agaricomycotina</taxon>
        <taxon>Agaricomycetes</taxon>
        <taxon>Agaricomycetidae</taxon>
        <taxon>Agaricales</taxon>
        <taxon>Marasmiineae</taxon>
        <taxon>Mycenaceae</taxon>
        <taxon>Roridomyces</taxon>
    </lineage>
</organism>
<dbReference type="PANTHER" id="PTHR24320">
    <property type="entry name" value="RETINOL DEHYDROGENASE"/>
    <property type="match status" value="1"/>
</dbReference>
<dbReference type="Pfam" id="PF00106">
    <property type="entry name" value="adh_short"/>
    <property type="match status" value="1"/>
</dbReference>
<keyword evidence="2" id="KW-0560">Oxidoreductase</keyword>
<gene>
    <name evidence="3" type="ORF">FB45DRAFT_1030964</name>
</gene>
<name>A0AAD7BLR7_9AGAR</name>
<dbReference type="InterPro" id="IPR002347">
    <property type="entry name" value="SDR_fam"/>
</dbReference>
<evidence type="ECO:0000256" key="1">
    <source>
        <dbReference type="ARBA" id="ARBA00006484"/>
    </source>
</evidence>
<proteinExistence type="inferred from homology"/>